<proteinExistence type="predicted"/>
<keyword evidence="5" id="KW-1185">Reference proteome</keyword>
<evidence type="ECO:0000313" key="5">
    <source>
        <dbReference type="Proteomes" id="UP001165082"/>
    </source>
</evidence>
<evidence type="ECO:0000256" key="3">
    <source>
        <dbReference type="SAM" id="MobiDB-lite"/>
    </source>
</evidence>
<dbReference type="PANTHER" id="PTHR46613">
    <property type="entry name" value="RADIAL SPOKE HEAD 10 HOMOLOG B-RELATED"/>
    <property type="match status" value="1"/>
</dbReference>
<keyword evidence="2" id="KW-0966">Cell projection</keyword>
<organism evidence="4 5">
    <name type="scientific">Triparma retinervis</name>
    <dbReference type="NCBI Taxonomy" id="2557542"/>
    <lineage>
        <taxon>Eukaryota</taxon>
        <taxon>Sar</taxon>
        <taxon>Stramenopiles</taxon>
        <taxon>Ochrophyta</taxon>
        <taxon>Bolidophyceae</taxon>
        <taxon>Parmales</taxon>
        <taxon>Triparmaceae</taxon>
        <taxon>Triparma</taxon>
    </lineage>
</organism>
<feature type="region of interest" description="Disordered" evidence="3">
    <location>
        <begin position="989"/>
        <end position="1050"/>
    </location>
</feature>
<dbReference type="SUPFAM" id="SSF48371">
    <property type="entry name" value="ARM repeat"/>
    <property type="match status" value="2"/>
</dbReference>
<dbReference type="Proteomes" id="UP001165082">
    <property type="component" value="Unassembled WGS sequence"/>
</dbReference>
<evidence type="ECO:0000256" key="1">
    <source>
        <dbReference type="ARBA" id="ARBA00004316"/>
    </source>
</evidence>
<dbReference type="EMBL" id="BRXZ01001780">
    <property type="protein sequence ID" value="GMH46394.1"/>
    <property type="molecule type" value="Genomic_DNA"/>
</dbReference>
<name>A0A9W6Z341_9STRA</name>
<feature type="region of interest" description="Disordered" evidence="3">
    <location>
        <begin position="1069"/>
        <end position="1152"/>
    </location>
</feature>
<reference evidence="4" key="1">
    <citation type="submission" date="2022-07" db="EMBL/GenBank/DDBJ databases">
        <title>Genome analysis of Parmales, a sister group of diatoms, reveals the evolutionary specialization of diatoms from phago-mixotrophs to photoautotrophs.</title>
        <authorList>
            <person name="Ban H."/>
            <person name="Sato S."/>
            <person name="Yoshikawa S."/>
            <person name="Kazumasa Y."/>
            <person name="Nakamura Y."/>
            <person name="Ichinomiya M."/>
            <person name="Saitoh K."/>
            <person name="Sato N."/>
            <person name="Blanc-Mathieu R."/>
            <person name="Endo H."/>
            <person name="Kuwata A."/>
            <person name="Ogata H."/>
        </authorList>
    </citation>
    <scope>NUCLEOTIDE SEQUENCE</scope>
</reference>
<dbReference type="OrthoDB" id="120976at2759"/>
<sequence length="1768" mass="197297">MSSTNLPTRRSLLSKMKRVGKQVGLGAQGKVVHPKVASTVVKYSINVCDNHVWKDRGQETTISITSSTTFEGLKATLSKQFNYKRPIVIKTPLFGDGRPMSPGSPGSPTGRHNFISGGSAFANMLMDQDEANEIRSTADLKSSLKKWSEASISRRRKRVEVIRDEILITLSSTLPKERVVGLNRIWELVQREVNMHACDDHTLSCVRLALSDQNWDVGGAAARVVWKMAEHPQVNKKLAASDAPQLLLNNLMKRTKNKDGAEDDAHDFYYHHNIGALLSLASSTFIRGLLTDHSTVLLELCCRSSHMETLKTASEGLCMVLATSRSARKKIAGTKRIHRLANLMSSGNTYVVLSAAASISTFARSKVDRKLVEGRDVLDLLQASLQTARWCVEELHATKELFLEASSKKKLGASPDGLASKILEYSSIALWGFASVLLRDDKVEDLLEEGLGLLKDLVELAGYNDDARVHSTVTTACSGALSVLSFKLAPNLAKIPMIISRVIDILFLSKDSGTAEEMSFTFAYLCAAQPIDLMSTMNGHEGGYDKVFDLMKRWLQRAEIDKKAISILKNLSCALMWCMDMEDKVKMEHLQSVIQLLTIRNKGVLMNVSSTIWCLARNEWNRDTMGKLFVMNGLHQVLNGNSDLELKARVMGAIWLMSCNEKNAVRFAMLGGLQALCSFLKFENAKCYMPLKTLSVCVLYELQKTEDIFSLMKQVDIESSIMGTLQSKHLTPYMHVQCAGLVFFMSKDAESRERYQKIGGQFYLEDLFARMVLKDNVEVQVLGVFGITTLAMEVESKKYFGKTGCIKGMSALLDSTKITQNDQIKVLHGFLNLSQDIANQKEICRHILLKLTNFARLGEKGGLKSEFSASILSNLSNNGDCRAEMYKLHLAQCSSAVSKTMKEEERKLLEDNGGEPLSDAKKEIAEAESVKTVRLALGRVRARINRKVTGLWEDEPVEIDVAERVQEYNRKNDRGGFVAKRRASMSMGGELKDNMGQESLVSSATGRGATQRKDSTFDTPLPTTPKMSETKHAFSSTGRPRTAPALTGGTSTRISMAVSLKARNNVLSPLRSSHRVGPVGRLGSEQTEEGENRWRPPIVSYTKSLNTFESSKSAGGPGRKGEEEDDAAASGEEKKEEPARAPRGTNQNISGARYSLILQPPVPYNRITFNTNKYMKGESKVKIAPTPVKLVMWKKVEDSVIGHGLFDHFISDDGETLFFYHTSSIVCEALEPGPYPTPIVPLLLVHTLQERLPKPRTPKGPSEEDKEIAPAYIPHLPTCPPIDRHYIPLCSLATKAALRTMKPSLEQVGRANMFGAIPIEPMRLIAEMEPEILSETEEEEEAVAEAVVEKEPWDITKSIFGDRRQLSDSRAFYNTPKVIKRALEADFNRMLGEPRIAKLISKEDSGVKSGESVETELKEIKEALEPLYETIIDAFEYYCLLSNNQTRNCFVMGELSFTRFCNDCKMVDSKLSSEGCQQAFIAVNVETNKNSQESKLNDDKCLMRMEFIEIIIRFAITKYKEEAGSDISEAVGLLVRRNLAPHIPPMGKVDSDDFRRDRLYNEETENVFTNHKRVLKMVYKKYKDMLKVAGTPLFSIPEWMLLLKESGLVGDKDDGDFTAREAMLCFFKSRMCVVDEVKSRHKYISLTYTDFLEALGRVSDVVSIPTSEDMEMLGADNMCDYKEKLRVLSASKQEGGGIGTEEKSRLLERRPSSDFLTPSERPLSEKVDKLIQLMIGGLGLRSKGLLTFENQQVKLVSKYLSQDQWLVQ</sequence>
<feature type="compositionally biased region" description="Polar residues" evidence="3">
    <location>
        <begin position="1101"/>
        <end position="1113"/>
    </location>
</feature>
<dbReference type="PANTHER" id="PTHR46613:SF1">
    <property type="entry name" value="RADIAL SPOKE HEAD 10 HOMOLOG B-RELATED"/>
    <property type="match status" value="1"/>
</dbReference>
<dbReference type="Gene3D" id="1.25.10.10">
    <property type="entry name" value="Leucine-rich Repeat Variant"/>
    <property type="match status" value="2"/>
</dbReference>
<dbReference type="InterPro" id="IPR011989">
    <property type="entry name" value="ARM-like"/>
</dbReference>
<dbReference type="InterPro" id="IPR016024">
    <property type="entry name" value="ARM-type_fold"/>
</dbReference>
<gene>
    <name evidence="4" type="ORF">TrRE_jg10777</name>
</gene>
<comment type="caution">
    <text evidence="4">The sequence shown here is derived from an EMBL/GenBank/DDBJ whole genome shotgun (WGS) entry which is preliminary data.</text>
</comment>
<feature type="compositionally biased region" description="Basic and acidic residues" evidence="3">
    <location>
        <begin position="1131"/>
        <end position="1140"/>
    </location>
</feature>
<protein>
    <submittedName>
        <fullName evidence="4">Uncharacterized protein</fullName>
    </submittedName>
</protein>
<feature type="compositionally biased region" description="Polar residues" evidence="3">
    <location>
        <begin position="996"/>
        <end position="1005"/>
    </location>
</feature>
<dbReference type="GO" id="GO:0042995">
    <property type="term" value="C:cell projection"/>
    <property type="evidence" value="ECO:0007669"/>
    <property type="project" value="UniProtKB-SubCell"/>
</dbReference>
<evidence type="ECO:0000313" key="4">
    <source>
        <dbReference type="EMBL" id="GMH46394.1"/>
    </source>
</evidence>
<accession>A0A9W6Z341</accession>
<evidence type="ECO:0000256" key="2">
    <source>
        <dbReference type="ARBA" id="ARBA00023273"/>
    </source>
</evidence>
<comment type="subcellular location">
    <subcellularLocation>
        <location evidence="1">Cell projection</location>
    </subcellularLocation>
</comment>